<evidence type="ECO:0000256" key="2">
    <source>
        <dbReference type="ARBA" id="ARBA00022448"/>
    </source>
</evidence>
<reference evidence="14 15" key="1">
    <citation type="submission" date="2020-02" db="EMBL/GenBank/DDBJ databases">
        <title>A chromosome-scale genome assembly of the black bullhead catfish (Ameiurus melas).</title>
        <authorList>
            <person name="Wen M."/>
            <person name="Zham M."/>
            <person name="Cabau C."/>
            <person name="Klopp C."/>
            <person name="Donnadieu C."/>
            <person name="Roques C."/>
            <person name="Bouchez O."/>
            <person name="Lampietro C."/>
            <person name="Jouanno E."/>
            <person name="Herpin A."/>
            <person name="Louis A."/>
            <person name="Berthelot C."/>
            <person name="Parey E."/>
            <person name="Roest-Crollius H."/>
            <person name="Braasch I."/>
            <person name="Postlethwait J."/>
            <person name="Robinson-Rechavi M."/>
            <person name="Echchiki A."/>
            <person name="Begum T."/>
            <person name="Montfort J."/>
            <person name="Schartl M."/>
            <person name="Bobe J."/>
            <person name="Guiguen Y."/>
        </authorList>
    </citation>
    <scope>NUCLEOTIDE SEQUENCE [LARGE SCALE GENOMIC DNA]</scope>
    <source>
        <strain evidence="14">M_S1</strain>
        <tissue evidence="14">Blood</tissue>
    </source>
</reference>
<dbReference type="Gene3D" id="1.20.5.110">
    <property type="match status" value="2"/>
</dbReference>
<evidence type="ECO:0000256" key="6">
    <source>
        <dbReference type="ARBA" id="ARBA00037808"/>
    </source>
</evidence>
<accession>A0A7J5ZNA9</accession>
<dbReference type="GO" id="GO:0031201">
    <property type="term" value="C:SNARE complex"/>
    <property type="evidence" value="ECO:0007669"/>
    <property type="project" value="TreeGrafter"/>
</dbReference>
<dbReference type="GO" id="GO:0000421">
    <property type="term" value="C:autophagosome membrane"/>
    <property type="evidence" value="ECO:0007669"/>
    <property type="project" value="UniProtKB-SubCell"/>
</dbReference>
<keyword evidence="2" id="KW-0813">Transport</keyword>
<dbReference type="AlphaFoldDB" id="A0A7J5ZNA9"/>
<comment type="function">
    <text evidence="5">SNAREs, soluble N-ethylmaleimide-sensitive factor-attachment protein receptors, are essential proteins for fusion of cellular membranes. SNAREs localized on opposing membranes assemble to form a trans-SNARE complex, an extended, parallel four alpha-helical bundle that drives membrane fusion. SNAP29 is a SNARE involved in autophagy through the direct control of autophagosome membrane fusion with the lysososome membrane. Also plays a role in ciliogenesis by regulating membrane fusions.</text>
</comment>
<dbReference type="CDD" id="cd15856">
    <property type="entry name" value="SNARE_SNAP29C"/>
    <property type="match status" value="1"/>
</dbReference>
<dbReference type="PROSITE" id="PS50192">
    <property type="entry name" value="T_SNARE"/>
    <property type="match status" value="2"/>
</dbReference>
<dbReference type="InterPro" id="IPR000727">
    <property type="entry name" value="T_SNARE_dom"/>
</dbReference>
<dbReference type="GO" id="GO:0031629">
    <property type="term" value="P:synaptic vesicle fusion to presynaptic active zone membrane"/>
    <property type="evidence" value="ECO:0007669"/>
    <property type="project" value="TreeGrafter"/>
</dbReference>
<sequence>MYPNSHNPFADDEEHATPAAKGFNFDDGYEAESTMNPADRRQRQLKQEVMRTAQSAMDSSGRSLCLIYDSEKIGMETAEELIRQGEALKRTERMVDNMAQDMKTSQKHINSIKSVWGGLVNYFKGNSEPRPPQKEQPVYEASDRLQNTLAESKKHEGKYEASHPNLRKLDTSGFGASFDNESSQNGYSKHIDLKAAHQHLDNNLDEMSKGLSRLRNLGLGLQAEIDDQDVSLDSLINKVDSMEGKISSTNRQLKNLK</sequence>
<organism evidence="14 15">
    <name type="scientific">Ameiurus melas</name>
    <name type="common">Black bullhead</name>
    <name type="synonym">Silurus melas</name>
    <dbReference type="NCBI Taxonomy" id="219545"/>
    <lineage>
        <taxon>Eukaryota</taxon>
        <taxon>Metazoa</taxon>
        <taxon>Chordata</taxon>
        <taxon>Craniata</taxon>
        <taxon>Vertebrata</taxon>
        <taxon>Euteleostomi</taxon>
        <taxon>Actinopterygii</taxon>
        <taxon>Neopterygii</taxon>
        <taxon>Teleostei</taxon>
        <taxon>Ostariophysi</taxon>
        <taxon>Siluriformes</taxon>
        <taxon>Ictaluridae</taxon>
        <taxon>Ameiurus</taxon>
    </lineage>
</organism>
<dbReference type="GO" id="GO:0098793">
    <property type="term" value="C:presynapse"/>
    <property type="evidence" value="ECO:0007669"/>
    <property type="project" value="GOC"/>
</dbReference>
<evidence type="ECO:0000256" key="7">
    <source>
        <dbReference type="ARBA" id="ARBA00037854"/>
    </source>
</evidence>
<feature type="region of interest" description="Disordered" evidence="12">
    <location>
        <begin position="1"/>
        <end position="43"/>
    </location>
</feature>
<gene>
    <name evidence="14" type="ORF">AMELA_G00259780</name>
</gene>
<dbReference type="PANTHER" id="PTHR19305">
    <property type="entry name" value="SYNAPTOSOMAL ASSOCIATED PROTEIN"/>
    <property type="match status" value="1"/>
</dbReference>
<evidence type="ECO:0000256" key="10">
    <source>
        <dbReference type="ARBA" id="ARBA00043032"/>
    </source>
</evidence>
<dbReference type="PANTHER" id="PTHR19305:SF9">
    <property type="entry name" value="SYNAPTOSOMAL-ASSOCIATED PROTEIN 29"/>
    <property type="match status" value="1"/>
</dbReference>
<dbReference type="SUPFAM" id="SSF58038">
    <property type="entry name" value="SNARE fusion complex"/>
    <property type="match status" value="2"/>
</dbReference>
<keyword evidence="3" id="KW-0653">Protein transport</keyword>
<keyword evidence="15" id="KW-1185">Reference proteome</keyword>
<dbReference type="EMBL" id="JAAGNN010000025">
    <property type="protein sequence ID" value="KAF4072144.1"/>
    <property type="molecule type" value="Genomic_DNA"/>
</dbReference>
<evidence type="ECO:0000313" key="15">
    <source>
        <dbReference type="Proteomes" id="UP000593565"/>
    </source>
</evidence>
<dbReference type="GO" id="GO:0019905">
    <property type="term" value="F:syntaxin binding"/>
    <property type="evidence" value="ECO:0007669"/>
    <property type="project" value="TreeGrafter"/>
</dbReference>
<dbReference type="GO" id="GO:0015031">
    <property type="term" value="P:protein transport"/>
    <property type="evidence" value="ECO:0007669"/>
    <property type="project" value="UniProtKB-KW"/>
</dbReference>
<evidence type="ECO:0000256" key="9">
    <source>
        <dbReference type="ARBA" id="ARBA00042308"/>
    </source>
</evidence>
<evidence type="ECO:0000313" key="14">
    <source>
        <dbReference type="EMBL" id="KAF4072144.1"/>
    </source>
</evidence>
<evidence type="ECO:0000256" key="4">
    <source>
        <dbReference type="ARBA" id="ARBA00023054"/>
    </source>
</evidence>
<name>A0A7J5ZNA9_AMEME</name>
<dbReference type="SMART" id="SM00397">
    <property type="entry name" value="t_SNARE"/>
    <property type="match status" value="2"/>
</dbReference>
<comment type="subcellular location">
    <subcellularLocation>
        <location evidence="6">Cell projection</location>
        <location evidence="6">Cilium membrane</location>
        <topology evidence="6">Peripheral membrane protein</topology>
    </subcellularLocation>
    <subcellularLocation>
        <location evidence="7">Cytoplasmic vesicle</location>
        <location evidence="7">Autophagosome membrane</location>
        <topology evidence="7">Peripheral membrane protein</topology>
    </subcellularLocation>
</comment>
<evidence type="ECO:0000256" key="12">
    <source>
        <dbReference type="SAM" id="MobiDB-lite"/>
    </source>
</evidence>
<feature type="domain" description="T-SNARE coiled-coil homology" evidence="13">
    <location>
        <begin position="67"/>
        <end position="112"/>
    </location>
</feature>
<evidence type="ECO:0000256" key="1">
    <source>
        <dbReference type="ARBA" id="ARBA00009480"/>
    </source>
</evidence>
<dbReference type="Proteomes" id="UP000593565">
    <property type="component" value="Unassembled WGS sequence"/>
</dbReference>
<comment type="similarity">
    <text evidence="1">Belongs to the SNAP-25 family.</text>
</comment>
<comment type="subunit">
    <text evidence="11">Forms a SNARE complex, composed of VAMP8, SNAP29 and STX17, involved in fusion of autophagosome with lysosome. Interacts with multiple syntaxins including STX6. Interacts with EIPR1. Interacts with STX17; this interaction is increased in the absence of TMEM39A.</text>
</comment>
<evidence type="ECO:0000256" key="8">
    <source>
        <dbReference type="ARBA" id="ARBA00041113"/>
    </source>
</evidence>
<evidence type="ECO:0000259" key="13">
    <source>
        <dbReference type="PROSITE" id="PS50192"/>
    </source>
</evidence>
<dbReference type="OrthoDB" id="18679at2759"/>
<evidence type="ECO:0000256" key="3">
    <source>
        <dbReference type="ARBA" id="ARBA00022927"/>
    </source>
</evidence>
<protein>
    <recommendedName>
        <fullName evidence="8">Synaptosomal-associated protein 29</fullName>
    </recommendedName>
    <alternativeName>
        <fullName evidence="9">Soluble 29 kDa NSF attachment protein</fullName>
    </alternativeName>
    <alternativeName>
        <fullName evidence="10">Vesicle-membrane fusion protein SNAP-29</fullName>
    </alternativeName>
</protein>
<evidence type="ECO:0000256" key="5">
    <source>
        <dbReference type="ARBA" id="ARBA00037064"/>
    </source>
</evidence>
<evidence type="ECO:0000256" key="11">
    <source>
        <dbReference type="ARBA" id="ARBA00046522"/>
    </source>
</evidence>
<comment type="caution">
    <text evidence="14">The sequence shown here is derived from an EMBL/GenBank/DDBJ whole genome shotgun (WGS) entry which is preliminary data.</text>
</comment>
<proteinExistence type="inferred from homology"/>
<dbReference type="FunFam" id="1.20.5.110:FF:000041">
    <property type="entry name" value="Synaptosomal-associated protein 29"/>
    <property type="match status" value="1"/>
</dbReference>
<dbReference type="GO" id="GO:0016082">
    <property type="term" value="P:synaptic vesicle priming"/>
    <property type="evidence" value="ECO:0007669"/>
    <property type="project" value="TreeGrafter"/>
</dbReference>
<dbReference type="GO" id="GO:0005484">
    <property type="term" value="F:SNAP receptor activity"/>
    <property type="evidence" value="ECO:0007669"/>
    <property type="project" value="TreeGrafter"/>
</dbReference>
<keyword evidence="4" id="KW-0175">Coiled coil</keyword>
<feature type="domain" description="T-SNARE coiled-coil homology" evidence="13">
    <location>
        <begin position="194"/>
        <end position="256"/>
    </location>
</feature>
<dbReference type="GO" id="GO:0060170">
    <property type="term" value="C:ciliary membrane"/>
    <property type="evidence" value="ECO:0007669"/>
    <property type="project" value="UniProtKB-SubCell"/>
</dbReference>
<dbReference type="CDD" id="cd15887">
    <property type="entry name" value="SNARE_SNAP29N"/>
    <property type="match status" value="1"/>
</dbReference>